<dbReference type="InterPro" id="IPR036388">
    <property type="entry name" value="WH-like_DNA-bd_sf"/>
</dbReference>
<protein>
    <submittedName>
        <fullName evidence="4">Transposase</fullName>
    </submittedName>
</protein>
<dbReference type="InterPro" id="IPR010921">
    <property type="entry name" value="Trp_repressor/repl_initiator"/>
</dbReference>
<comment type="caution">
    <text evidence="4">The sequence shown here is derived from an EMBL/GenBank/DDBJ whole genome shotgun (WGS) entry which is preliminary data.</text>
</comment>
<proteinExistence type="inferred from homology"/>
<dbReference type="EMBL" id="MSBD01000060">
    <property type="protein sequence ID" value="ORN24533.1"/>
    <property type="molecule type" value="Genomic_DNA"/>
</dbReference>
<dbReference type="SUPFAM" id="SSF48295">
    <property type="entry name" value="TrpR-like"/>
    <property type="match status" value="3"/>
</dbReference>
<accession>A0A1X1FB59</accession>
<name>A0A1X1FB59_9LACO</name>
<dbReference type="Pfam" id="PF13518">
    <property type="entry name" value="HTH_28"/>
    <property type="match status" value="1"/>
</dbReference>
<feature type="domain" description="Insertion element IS150 protein InsJ-like helix-turn-helix" evidence="3">
    <location>
        <begin position="132"/>
        <end position="183"/>
    </location>
</feature>
<evidence type="ECO:0000313" key="5">
    <source>
        <dbReference type="Proteomes" id="UP000193009"/>
    </source>
</evidence>
<dbReference type="InterPro" id="IPR002514">
    <property type="entry name" value="Transposase_8"/>
</dbReference>
<keyword evidence="5" id="KW-1185">Reference proteome</keyword>
<evidence type="ECO:0000259" key="3">
    <source>
        <dbReference type="Pfam" id="PF13518"/>
    </source>
</evidence>
<dbReference type="OrthoDB" id="9797531at2"/>
<organism evidence="4 5">
    <name type="scientific">Lentilactobacillus parabuchneri</name>
    <dbReference type="NCBI Taxonomy" id="152331"/>
    <lineage>
        <taxon>Bacteria</taxon>
        <taxon>Bacillati</taxon>
        <taxon>Bacillota</taxon>
        <taxon>Bacilli</taxon>
        <taxon>Lactobacillales</taxon>
        <taxon>Lactobacillaceae</taxon>
        <taxon>Lentilactobacillus</taxon>
    </lineage>
</organism>
<dbReference type="InterPro" id="IPR052057">
    <property type="entry name" value="IS150/IS1296_orfA-like"/>
</dbReference>
<feature type="compositionally biased region" description="Basic residues" evidence="2">
    <location>
        <begin position="116"/>
        <end position="127"/>
    </location>
</feature>
<comment type="similarity">
    <text evidence="1">Belongs to the IS150/IS1296 orfA family.</text>
</comment>
<dbReference type="RefSeq" id="WP_084989325.1">
    <property type="nucleotide sequence ID" value="NZ_MSAV01000072.1"/>
</dbReference>
<dbReference type="InterPro" id="IPR055247">
    <property type="entry name" value="InsJ-like_HTH"/>
</dbReference>
<sequence length="242" mass="28142">MGRKGSRYTLEEKLFYIGLLQDGTANPHQIESQYGVKHDQVKQWLERYQIRGVDGLKRTTKQQYSKEFKLGVIQEYLAGDTSYSELTRKYEVSNVGVISQWVSRYTSGKSLDSSSTRRRPRLKNGRKTTKLERIEIAEWTIAHEKHYTEAANHFEVSYGQVYSWVNKYEKDGADGLADRRGKAKEDNGHLSELEKKDLEIKRLKARLEYVSTEAAILKKLQEIERKDAPNKNIKPFKHSPKK</sequence>
<feature type="region of interest" description="Disordered" evidence="2">
    <location>
        <begin position="108"/>
        <end position="127"/>
    </location>
</feature>
<dbReference type="GO" id="GO:0006313">
    <property type="term" value="P:DNA transposition"/>
    <property type="evidence" value="ECO:0007669"/>
    <property type="project" value="InterPro"/>
</dbReference>
<evidence type="ECO:0000256" key="2">
    <source>
        <dbReference type="SAM" id="MobiDB-lite"/>
    </source>
</evidence>
<evidence type="ECO:0000256" key="1">
    <source>
        <dbReference type="ARBA" id="ARBA00038232"/>
    </source>
</evidence>
<dbReference type="PANTHER" id="PTHR33795:SF1">
    <property type="entry name" value="INSERTION ELEMENT IS150 PROTEIN INSJ"/>
    <property type="match status" value="1"/>
</dbReference>
<dbReference type="Gene3D" id="1.10.10.10">
    <property type="entry name" value="Winged helix-like DNA-binding domain superfamily/Winged helix DNA-binding domain"/>
    <property type="match status" value="3"/>
</dbReference>
<dbReference type="Proteomes" id="UP000193009">
    <property type="component" value="Unassembled WGS sequence"/>
</dbReference>
<dbReference type="AlphaFoldDB" id="A0A1X1FB59"/>
<reference evidence="4 5" key="1">
    <citation type="journal article" date="2017" name="Front. Microbiol.">
        <title>The Histidine Decarboxylase Gene Cluster of Lactobacillus parabuchneri Was Gained by Horizontal Gene Transfer and Is Mobile within the Species.</title>
        <authorList>
            <person name="Wuthrich D."/>
            <person name="Berthoud H."/>
            <person name="Wechsler D."/>
            <person name="Eugster E."/>
            <person name="Irmler S."/>
            <person name="Bruggmann R."/>
        </authorList>
    </citation>
    <scope>NUCLEOTIDE SEQUENCE [LARGE SCALE GENOMIC DNA]</scope>
    <source>
        <strain evidence="4 5">FAM23169</strain>
    </source>
</reference>
<gene>
    <name evidence="4" type="ORF">FAM23169_02590</name>
</gene>
<evidence type="ECO:0000313" key="4">
    <source>
        <dbReference type="EMBL" id="ORN24533.1"/>
    </source>
</evidence>
<dbReference type="GO" id="GO:0043565">
    <property type="term" value="F:sequence-specific DNA binding"/>
    <property type="evidence" value="ECO:0007669"/>
    <property type="project" value="InterPro"/>
</dbReference>
<dbReference type="Pfam" id="PF01527">
    <property type="entry name" value="HTH_Tnp_1"/>
    <property type="match status" value="1"/>
</dbReference>
<dbReference type="PANTHER" id="PTHR33795">
    <property type="entry name" value="INSERTION ELEMENT IS150 PROTEIN INSJ"/>
    <property type="match status" value="1"/>
</dbReference>
<dbReference type="GO" id="GO:0004803">
    <property type="term" value="F:transposase activity"/>
    <property type="evidence" value="ECO:0007669"/>
    <property type="project" value="InterPro"/>
</dbReference>